<evidence type="ECO:0000313" key="4">
    <source>
        <dbReference type="EMBL" id="SHI59345.1"/>
    </source>
</evidence>
<protein>
    <submittedName>
        <fullName evidence="4">Glycosyltransferase, GT2 family</fullName>
    </submittedName>
</protein>
<dbReference type="SUPFAM" id="SSF53448">
    <property type="entry name" value="Nucleotide-diphospho-sugar transferases"/>
    <property type="match status" value="1"/>
</dbReference>
<dbReference type="InterPro" id="IPR029044">
    <property type="entry name" value="Nucleotide-diphossugar_trans"/>
</dbReference>
<dbReference type="Gene3D" id="3.90.550.10">
    <property type="entry name" value="Spore Coat Polysaccharide Biosynthesis Protein SpsA, Chain A"/>
    <property type="match status" value="1"/>
</dbReference>
<dbReference type="InterPro" id="IPR027791">
    <property type="entry name" value="Galactosyl_T_C"/>
</dbReference>
<dbReference type="Proteomes" id="UP000184396">
    <property type="component" value="Unassembled WGS sequence"/>
</dbReference>
<evidence type="ECO:0000313" key="5">
    <source>
        <dbReference type="Proteomes" id="UP000184396"/>
    </source>
</evidence>
<keyword evidence="1 4" id="KW-0808">Transferase</keyword>
<accession>A0A1M6CE95</accession>
<name>A0A1M6CE95_9FLAO</name>
<evidence type="ECO:0000256" key="1">
    <source>
        <dbReference type="ARBA" id="ARBA00022679"/>
    </source>
</evidence>
<dbReference type="InterPro" id="IPR001173">
    <property type="entry name" value="Glyco_trans_2-like"/>
</dbReference>
<dbReference type="Pfam" id="PF00535">
    <property type="entry name" value="Glycos_transf_2"/>
    <property type="match status" value="1"/>
</dbReference>
<evidence type="ECO:0000259" key="3">
    <source>
        <dbReference type="Pfam" id="PF02709"/>
    </source>
</evidence>
<dbReference type="eggNOG" id="COG1216">
    <property type="taxonomic scope" value="Bacteria"/>
</dbReference>
<feature type="domain" description="Glycosyltransferase 2-like" evidence="2">
    <location>
        <begin position="3"/>
        <end position="129"/>
    </location>
</feature>
<dbReference type="OrthoDB" id="6717394at2"/>
<sequence>MITVVLTNRNRDLKLVKRCFTSLNTQSNKQFKLVVVDYGSKTENLDALKNLIEEFPKIELICCDTSMQLWCKSRAINIVLKSCETSHFFVGDIDMIYHSDFIENLYQINEKADAVYFQVGFLSETESQNNKNFDDYKINFKSTEEATGMTLYNTEVLTSINGYDEFYHGWGSEDTDVHLRLKNANKRVLYYSDTILMLHQWHPKNYRSKTSKEPFHSYLEKINQKYLYYTEVSKKVKANTNFDWGIHNINNSKNLKNIDDEYRITNELADFKGFVNNVLMNTKGQVVSVTVKNHREYKSLKQTAKKVLDKKTLTFIDLQSVNNMLLETLIVNCRNSPYQYSYDRKAQHISLIIKL</sequence>
<dbReference type="Pfam" id="PF02709">
    <property type="entry name" value="Glyco_transf_7C"/>
    <property type="match status" value="1"/>
</dbReference>
<gene>
    <name evidence="4" type="ORF">SAMN05216261_1211</name>
</gene>
<dbReference type="GO" id="GO:0016740">
    <property type="term" value="F:transferase activity"/>
    <property type="evidence" value="ECO:0007669"/>
    <property type="project" value="UniProtKB-KW"/>
</dbReference>
<dbReference type="EMBL" id="FQYK01000002">
    <property type="protein sequence ID" value="SHI59345.1"/>
    <property type="molecule type" value="Genomic_DNA"/>
</dbReference>
<keyword evidence="5" id="KW-1185">Reference proteome</keyword>
<feature type="domain" description="Galactosyltransferase C-terminal" evidence="3">
    <location>
        <begin position="132"/>
        <end position="190"/>
    </location>
</feature>
<dbReference type="RefSeq" id="WP_019387354.1">
    <property type="nucleotide sequence ID" value="NZ_ALIH01000005.1"/>
</dbReference>
<reference evidence="4 5" key="1">
    <citation type="submission" date="2016-11" db="EMBL/GenBank/DDBJ databases">
        <authorList>
            <person name="Jaros S."/>
            <person name="Januszkiewicz K."/>
            <person name="Wedrychowicz H."/>
        </authorList>
    </citation>
    <scope>NUCLEOTIDE SEQUENCE [LARGE SCALE GENOMIC DNA]</scope>
    <source>
        <strain evidence="4 5">CGMCC 1.12213</strain>
    </source>
</reference>
<proteinExistence type="predicted"/>
<evidence type="ECO:0000259" key="2">
    <source>
        <dbReference type="Pfam" id="PF00535"/>
    </source>
</evidence>
<dbReference type="AlphaFoldDB" id="A0A1M6CE95"/>
<organism evidence="4 5">
    <name type="scientific">Algibacter luteus</name>
    <dbReference type="NCBI Taxonomy" id="1178825"/>
    <lineage>
        <taxon>Bacteria</taxon>
        <taxon>Pseudomonadati</taxon>
        <taxon>Bacteroidota</taxon>
        <taxon>Flavobacteriia</taxon>
        <taxon>Flavobacteriales</taxon>
        <taxon>Flavobacteriaceae</taxon>
        <taxon>Algibacter</taxon>
    </lineage>
</organism>
<dbReference type="STRING" id="1178825.SAMN05216261_1211"/>